<dbReference type="InterPro" id="IPR029044">
    <property type="entry name" value="Nucleotide-diphossugar_trans"/>
</dbReference>
<dbReference type="PANTHER" id="PTHR22572">
    <property type="entry name" value="SUGAR-1-PHOSPHATE GUANYL TRANSFERASE"/>
    <property type="match status" value="1"/>
</dbReference>
<dbReference type="InterPro" id="IPR054790">
    <property type="entry name" value="MurU"/>
</dbReference>
<evidence type="ECO:0000259" key="1">
    <source>
        <dbReference type="Pfam" id="PF00483"/>
    </source>
</evidence>
<keyword evidence="3" id="KW-1185">Reference proteome</keyword>
<dbReference type="Pfam" id="PF00483">
    <property type="entry name" value="NTP_transferase"/>
    <property type="match status" value="1"/>
</dbReference>
<dbReference type="AlphaFoldDB" id="A0A432YY99"/>
<keyword evidence="2" id="KW-0808">Transferase</keyword>
<name>A0A432YY99_9GAMM</name>
<reference evidence="3" key="1">
    <citation type="journal article" date="2018" name="Front. Microbiol.">
        <title>Genome-Based Analysis Reveals the Taxonomy and Diversity of the Family Idiomarinaceae.</title>
        <authorList>
            <person name="Liu Y."/>
            <person name="Lai Q."/>
            <person name="Shao Z."/>
        </authorList>
    </citation>
    <scope>NUCLEOTIDE SEQUENCE [LARGE SCALE GENOMIC DNA]</scope>
    <source>
        <strain evidence="3">R22</strain>
    </source>
</reference>
<proteinExistence type="predicted"/>
<feature type="domain" description="Nucleotidyl transferase" evidence="1">
    <location>
        <begin position="3"/>
        <end position="146"/>
    </location>
</feature>
<dbReference type="RefSeq" id="WP_126782281.1">
    <property type="nucleotide sequence ID" value="NZ_PIQC01000006.1"/>
</dbReference>
<dbReference type="Proteomes" id="UP000288058">
    <property type="component" value="Unassembled WGS sequence"/>
</dbReference>
<dbReference type="InterPro" id="IPR050486">
    <property type="entry name" value="Mannose-1P_guanyltransferase"/>
</dbReference>
<dbReference type="EMBL" id="PIQC01000006">
    <property type="protein sequence ID" value="RUO68313.1"/>
    <property type="molecule type" value="Genomic_DNA"/>
</dbReference>
<keyword evidence="2" id="KW-0548">Nucleotidyltransferase</keyword>
<dbReference type="CDD" id="cd06422">
    <property type="entry name" value="NTP_transferase_like_1"/>
    <property type="match status" value="1"/>
</dbReference>
<evidence type="ECO:0000313" key="3">
    <source>
        <dbReference type="Proteomes" id="UP000288058"/>
    </source>
</evidence>
<protein>
    <submittedName>
        <fullName evidence="2">Mannose-1-phosphate guanylyltransferase</fullName>
    </submittedName>
</protein>
<dbReference type="NCBIfam" id="NF045761">
    <property type="entry name" value="NAMPUrTaseMurU"/>
    <property type="match status" value="1"/>
</dbReference>
<dbReference type="Gene3D" id="3.90.550.10">
    <property type="entry name" value="Spore Coat Polysaccharide Biosynthesis Protein SpsA, Chain A"/>
    <property type="match status" value="1"/>
</dbReference>
<dbReference type="GO" id="GO:0016779">
    <property type="term" value="F:nucleotidyltransferase activity"/>
    <property type="evidence" value="ECO:0007669"/>
    <property type="project" value="UniProtKB-KW"/>
</dbReference>
<gene>
    <name evidence="2" type="ORF">CWI78_08820</name>
</gene>
<dbReference type="SUPFAM" id="SSF53448">
    <property type="entry name" value="Nucleotide-diphospho-sugar transferases"/>
    <property type="match status" value="1"/>
</dbReference>
<organism evidence="2 3">
    <name type="scientific">Idiomarina ramblicola</name>
    <dbReference type="NCBI Taxonomy" id="263724"/>
    <lineage>
        <taxon>Bacteria</taxon>
        <taxon>Pseudomonadati</taxon>
        <taxon>Pseudomonadota</taxon>
        <taxon>Gammaproteobacteria</taxon>
        <taxon>Alteromonadales</taxon>
        <taxon>Idiomarinaceae</taxon>
        <taxon>Idiomarina</taxon>
    </lineage>
</organism>
<accession>A0A432YY99</accession>
<sequence>MRAMILAAGRGNRMRPLTDNQPKPLLPVAGKPLLAYHLEKLAAAGVNEVVINHAWHGEKIENFVGDGSQWGLQISLSAEPEGGLETAGGIIKALPLLGDDPFWVINGDIWTDWNYQDLPTHLEDEQLAHLIMVDNPVHHSEGDFGVENGRLISKGSERKTFSGIGLYRKELLAPFPPGKQALKAFFDAAIEQKQLVGTCWNGLWTDVGTPERLHQLNQQLEK</sequence>
<comment type="caution">
    <text evidence="2">The sequence shown here is derived from an EMBL/GenBank/DDBJ whole genome shotgun (WGS) entry which is preliminary data.</text>
</comment>
<dbReference type="OrthoDB" id="9788272at2"/>
<evidence type="ECO:0000313" key="2">
    <source>
        <dbReference type="EMBL" id="RUO68313.1"/>
    </source>
</evidence>
<dbReference type="InterPro" id="IPR005835">
    <property type="entry name" value="NTP_transferase_dom"/>
</dbReference>